<evidence type="ECO:0000256" key="4">
    <source>
        <dbReference type="ARBA" id="ARBA00004906"/>
    </source>
</evidence>
<keyword evidence="12" id="KW-0862">Zinc</keyword>
<proteinExistence type="inferred from homology"/>
<feature type="compositionally biased region" description="Basic and acidic residues" evidence="17">
    <location>
        <begin position="406"/>
        <end position="425"/>
    </location>
</feature>
<dbReference type="InterPro" id="IPR018957">
    <property type="entry name" value="Znf_C3HC4_RING-type"/>
</dbReference>
<evidence type="ECO:0000256" key="12">
    <source>
        <dbReference type="ARBA" id="ARBA00022833"/>
    </source>
</evidence>
<evidence type="ECO:0000256" key="14">
    <source>
        <dbReference type="ARBA" id="ARBA00035131"/>
    </source>
</evidence>
<evidence type="ECO:0000256" key="10">
    <source>
        <dbReference type="ARBA" id="ARBA00022771"/>
    </source>
</evidence>
<evidence type="ECO:0000256" key="7">
    <source>
        <dbReference type="ARBA" id="ARBA00022490"/>
    </source>
</evidence>
<accession>A0A9P0HNE8</accession>
<dbReference type="SMART" id="SM00184">
    <property type="entry name" value="RING"/>
    <property type="match status" value="1"/>
</dbReference>
<dbReference type="Pfam" id="PF00097">
    <property type="entry name" value="zf-C3HC4"/>
    <property type="match status" value="1"/>
</dbReference>
<dbReference type="FunFam" id="3.30.40.10:FF:000112">
    <property type="entry name" value="RING finger protein 10"/>
    <property type="match status" value="1"/>
</dbReference>
<feature type="compositionally biased region" description="Basic and acidic residues" evidence="17">
    <location>
        <begin position="1"/>
        <end position="11"/>
    </location>
</feature>
<dbReference type="InterPro" id="IPR001841">
    <property type="entry name" value="Znf_RING"/>
</dbReference>
<dbReference type="GO" id="GO:0061630">
    <property type="term" value="F:ubiquitin protein ligase activity"/>
    <property type="evidence" value="ECO:0007669"/>
    <property type="project" value="UniProtKB-EC"/>
</dbReference>
<dbReference type="AlphaFoldDB" id="A0A9P0HNE8"/>
<dbReference type="GO" id="GO:0000976">
    <property type="term" value="F:transcription cis-regulatory region binding"/>
    <property type="evidence" value="ECO:0007669"/>
    <property type="project" value="TreeGrafter"/>
</dbReference>
<keyword evidence="7" id="KW-0963">Cytoplasm</keyword>
<evidence type="ECO:0000256" key="2">
    <source>
        <dbReference type="ARBA" id="ARBA00004123"/>
    </source>
</evidence>
<comment type="pathway">
    <text evidence="4">Protein modification; protein ubiquitination.</text>
</comment>
<comment type="similarity">
    <text evidence="5">Belongs to the RNF10 family.</text>
</comment>
<keyword evidence="9" id="KW-0479">Metal-binding</keyword>
<comment type="catalytic activity">
    <reaction evidence="1">
        <text>S-ubiquitinyl-[E2 ubiquitin-conjugating enzyme]-L-cysteine + [acceptor protein]-L-lysine = [E2 ubiquitin-conjugating enzyme]-L-cysteine + N(6)-ubiquitinyl-[acceptor protein]-L-lysine.</text>
        <dbReference type="EC" id="2.3.2.27"/>
    </reaction>
</comment>
<feature type="region of interest" description="Disordered" evidence="17">
    <location>
        <begin position="668"/>
        <end position="758"/>
    </location>
</feature>
<dbReference type="EC" id="2.3.2.27" evidence="6"/>
<evidence type="ECO:0000256" key="3">
    <source>
        <dbReference type="ARBA" id="ARBA00004496"/>
    </source>
</evidence>
<evidence type="ECO:0000256" key="16">
    <source>
        <dbReference type="PROSITE-ProRule" id="PRU00175"/>
    </source>
</evidence>
<feature type="compositionally biased region" description="Polar residues" evidence="17">
    <location>
        <begin position="748"/>
        <end position="758"/>
    </location>
</feature>
<keyword evidence="20" id="KW-1185">Reference proteome</keyword>
<evidence type="ECO:0000313" key="19">
    <source>
        <dbReference type="EMBL" id="CAH1404914.1"/>
    </source>
</evidence>
<comment type="subcellular location">
    <subcellularLocation>
        <location evidence="3">Cytoplasm</location>
    </subcellularLocation>
    <subcellularLocation>
        <location evidence="2">Nucleus</location>
    </subcellularLocation>
</comment>
<dbReference type="GO" id="GO:0005634">
    <property type="term" value="C:nucleus"/>
    <property type="evidence" value="ECO:0007669"/>
    <property type="project" value="UniProtKB-SubCell"/>
</dbReference>
<evidence type="ECO:0000256" key="11">
    <source>
        <dbReference type="ARBA" id="ARBA00022786"/>
    </source>
</evidence>
<evidence type="ECO:0000256" key="6">
    <source>
        <dbReference type="ARBA" id="ARBA00012483"/>
    </source>
</evidence>
<evidence type="ECO:0000256" key="5">
    <source>
        <dbReference type="ARBA" id="ARBA00008117"/>
    </source>
</evidence>
<keyword evidence="8" id="KW-0808">Transferase</keyword>
<name>A0A9P0HNE8_NEZVI</name>
<feature type="region of interest" description="Disordered" evidence="17">
    <location>
        <begin position="1"/>
        <end position="86"/>
    </location>
</feature>
<evidence type="ECO:0000256" key="1">
    <source>
        <dbReference type="ARBA" id="ARBA00000900"/>
    </source>
</evidence>
<dbReference type="GO" id="GO:0045944">
    <property type="term" value="P:positive regulation of transcription by RNA polymerase II"/>
    <property type="evidence" value="ECO:0007669"/>
    <property type="project" value="TreeGrafter"/>
</dbReference>
<protein>
    <recommendedName>
        <fullName evidence="14">E3 ubiquitin-protein ligase RNF10</fullName>
        <ecNumber evidence="6">2.3.2.27</ecNumber>
    </recommendedName>
    <alternativeName>
        <fullName evidence="15">RING finger protein 10</fullName>
    </alternativeName>
</protein>
<dbReference type="CDD" id="cd16536">
    <property type="entry name" value="RING-HC_RNF10"/>
    <property type="match status" value="1"/>
</dbReference>
<dbReference type="OrthoDB" id="10064108at2759"/>
<dbReference type="PROSITE" id="PS00518">
    <property type="entry name" value="ZF_RING_1"/>
    <property type="match status" value="1"/>
</dbReference>
<dbReference type="PANTHER" id="PTHR12983">
    <property type="entry name" value="RING FINGER 10 FAMILY MEMBER"/>
    <property type="match status" value="1"/>
</dbReference>
<dbReference type="EMBL" id="OV725082">
    <property type="protein sequence ID" value="CAH1404914.1"/>
    <property type="molecule type" value="Genomic_DNA"/>
</dbReference>
<keyword evidence="10 16" id="KW-0863">Zinc-finger</keyword>
<dbReference type="SUPFAM" id="SSF57850">
    <property type="entry name" value="RING/U-box"/>
    <property type="match status" value="1"/>
</dbReference>
<evidence type="ECO:0000256" key="13">
    <source>
        <dbReference type="ARBA" id="ARBA00023242"/>
    </source>
</evidence>
<gene>
    <name evidence="19" type="ORF">NEZAVI_LOCUS13231</name>
</gene>
<dbReference type="InterPro" id="IPR039739">
    <property type="entry name" value="MAG2/RNF10"/>
</dbReference>
<dbReference type="PROSITE" id="PS50089">
    <property type="entry name" value="ZF_RING_2"/>
    <property type="match status" value="1"/>
</dbReference>
<feature type="region of interest" description="Disordered" evidence="17">
    <location>
        <begin position="393"/>
        <end position="445"/>
    </location>
</feature>
<evidence type="ECO:0000256" key="9">
    <source>
        <dbReference type="ARBA" id="ARBA00022723"/>
    </source>
</evidence>
<dbReference type="InterPro" id="IPR013083">
    <property type="entry name" value="Znf_RING/FYVE/PHD"/>
</dbReference>
<evidence type="ECO:0000256" key="17">
    <source>
        <dbReference type="SAM" id="MobiDB-lite"/>
    </source>
</evidence>
<dbReference type="Proteomes" id="UP001152798">
    <property type="component" value="Chromosome 6"/>
</dbReference>
<dbReference type="GO" id="GO:0005737">
    <property type="term" value="C:cytoplasm"/>
    <property type="evidence" value="ECO:0007669"/>
    <property type="project" value="UniProtKB-SubCell"/>
</dbReference>
<dbReference type="PANTHER" id="PTHR12983:SF9">
    <property type="entry name" value="E3 UBIQUITIN-PROTEIN LIGASE RNF10"/>
    <property type="match status" value="1"/>
</dbReference>
<dbReference type="Gene3D" id="3.30.40.10">
    <property type="entry name" value="Zinc/RING finger domain, C3HC4 (zinc finger)"/>
    <property type="match status" value="1"/>
</dbReference>
<evidence type="ECO:0000256" key="8">
    <source>
        <dbReference type="ARBA" id="ARBA00022679"/>
    </source>
</evidence>
<keyword evidence="13" id="KW-0539">Nucleus</keyword>
<evidence type="ECO:0000313" key="20">
    <source>
        <dbReference type="Proteomes" id="UP001152798"/>
    </source>
</evidence>
<dbReference type="InterPro" id="IPR017907">
    <property type="entry name" value="Znf_RING_CS"/>
</dbReference>
<sequence length="758" mass="85212">MLEDLTMDKKPSVRSGQGPAKGNCTESKKTQDTTNGKQFPKSGRKRETASSNGAKYDQNRKPIPQKSKALDKRPKPRGLYYGGGKENSQIKDEEFEAEFGSIFAIGSKKQSLNHLLNFHYEPRGENMPKRAQQTQHGCSTKSLMATQAHKYNKEQFLQANCQFVVREGGDYGCYLGDPDKLVDWDFVELIVIGNVEKVVCPICLYAPVAGKITRCGHVYCWSCILHYLALSDKSWRKCPICYEAIHKKDLKSVECIEKKPFSVGDPITLKLMKREKRTLVATPVEQFNLRASKPILSYGDKQLETVYSKLLTASKQTVIDIINHEYAELQSQVEECRGCPELCFVEQALALLTERKSSVMDQSKNVTDTAITSPSVVNEERSGLILAPEKDAEAIQNIDSNTTNKEPNEKCDAENVESKCQRSESDSTCSEGEEAPNINAEDLEIGNQNSSNNLKYFYFYQASDGQQIYLHSINVRTLEACYGSLEQCPQEISGRIVEKETGSMTSQLRKRLRYLEHVPLTCQFEVIELDLRPPVVTHEALACFQDQIDDRRRRRQRQARKEKKWERRIEEAELLRYHRRPTPNLRIESLFHFPQCGLDEARSAEMSQMPILQSPSSSRSVSPVNMMARNRSPLSSAVAALSLEEENNSGPSFAQMLKDGKGMITHEAWPSIGGSTSNAATASGWPRRQRQASVTQDYMDSDNDTAFSPPARPSFNIAEAIQMAASREKGDNNSGGGGRKKKKKQQKILFSTGFQKGN</sequence>
<evidence type="ECO:0000256" key="15">
    <source>
        <dbReference type="ARBA" id="ARBA00035390"/>
    </source>
</evidence>
<dbReference type="GO" id="GO:0008270">
    <property type="term" value="F:zinc ion binding"/>
    <property type="evidence" value="ECO:0007669"/>
    <property type="project" value="UniProtKB-KW"/>
</dbReference>
<organism evidence="19 20">
    <name type="scientific">Nezara viridula</name>
    <name type="common">Southern green stink bug</name>
    <name type="synonym">Cimex viridulus</name>
    <dbReference type="NCBI Taxonomy" id="85310"/>
    <lineage>
        <taxon>Eukaryota</taxon>
        <taxon>Metazoa</taxon>
        <taxon>Ecdysozoa</taxon>
        <taxon>Arthropoda</taxon>
        <taxon>Hexapoda</taxon>
        <taxon>Insecta</taxon>
        <taxon>Pterygota</taxon>
        <taxon>Neoptera</taxon>
        <taxon>Paraneoptera</taxon>
        <taxon>Hemiptera</taxon>
        <taxon>Heteroptera</taxon>
        <taxon>Panheteroptera</taxon>
        <taxon>Pentatomomorpha</taxon>
        <taxon>Pentatomoidea</taxon>
        <taxon>Pentatomidae</taxon>
        <taxon>Pentatominae</taxon>
        <taxon>Nezara</taxon>
    </lineage>
</organism>
<evidence type="ECO:0000259" key="18">
    <source>
        <dbReference type="PROSITE" id="PS50089"/>
    </source>
</evidence>
<feature type="domain" description="RING-type" evidence="18">
    <location>
        <begin position="200"/>
        <end position="241"/>
    </location>
</feature>
<keyword evidence="11" id="KW-0833">Ubl conjugation pathway</keyword>
<reference evidence="19" key="1">
    <citation type="submission" date="2022-01" db="EMBL/GenBank/DDBJ databases">
        <authorList>
            <person name="King R."/>
        </authorList>
    </citation>
    <scope>NUCLEOTIDE SEQUENCE</scope>
</reference>